<dbReference type="EMBL" id="JSCE01000186">
    <property type="protein sequence ID" value="KHM51584.1"/>
    <property type="molecule type" value="Genomic_DNA"/>
</dbReference>
<dbReference type="InterPro" id="IPR036425">
    <property type="entry name" value="MoaB/Mog-like_dom_sf"/>
</dbReference>
<accession>A0A0B2JV96</accession>
<dbReference type="InterPro" id="IPR001453">
    <property type="entry name" value="MoaB/Mog_dom"/>
</dbReference>
<dbReference type="RefSeq" id="WP_039209963.1">
    <property type="nucleotide sequence ID" value="NZ_JSCE01000186.1"/>
</dbReference>
<feature type="domain" description="MoaB/Mog" evidence="1">
    <location>
        <begin position="4"/>
        <end position="171"/>
    </location>
</feature>
<dbReference type="PANTHER" id="PTHR13939:SF0">
    <property type="entry name" value="NMN AMIDOHYDROLASE-LIKE PROTEIN YFAY"/>
    <property type="match status" value="1"/>
</dbReference>
<proteinExistence type="predicted"/>
<dbReference type="eggNOG" id="COG1058">
    <property type="taxonomic scope" value="Bacteria"/>
</dbReference>
<dbReference type="STRING" id="82374.NZ47_09875"/>
<name>A0A0B2JV96_9FIRM</name>
<dbReference type="NCBIfam" id="TIGR00177">
    <property type="entry name" value="molyb_syn"/>
    <property type="match status" value="1"/>
</dbReference>
<organism evidence="2 3">
    <name type="scientific">Anaerovibrio lipolyticus</name>
    <dbReference type="NCBI Taxonomy" id="82374"/>
    <lineage>
        <taxon>Bacteria</taxon>
        <taxon>Bacillati</taxon>
        <taxon>Bacillota</taxon>
        <taxon>Negativicutes</taxon>
        <taxon>Selenomonadales</taxon>
        <taxon>Selenomonadaceae</taxon>
        <taxon>Anaerovibrio</taxon>
    </lineage>
</organism>
<reference evidence="2 3" key="1">
    <citation type="journal article" date="2013" name="PLoS ONE">
        <title>Identification and characterization of three novel lipases belonging to families II and V from Anaerovibrio lipolyticus 5ST.</title>
        <authorList>
            <person name="Prive F."/>
            <person name="Kaderbhai N.N."/>
            <person name="Girdwood S."/>
            <person name="Worgan H.J."/>
            <person name="Pinloche E."/>
            <person name="Scollan N.D."/>
            <person name="Huws S.A."/>
            <person name="Newbold C.J."/>
        </authorList>
    </citation>
    <scope>NUCLEOTIDE SEQUENCE [LARGE SCALE GENOMIC DNA]</scope>
    <source>
        <strain evidence="2 3">5S</strain>
    </source>
</reference>
<dbReference type="Proteomes" id="UP000030993">
    <property type="component" value="Unassembled WGS sequence"/>
</dbReference>
<dbReference type="Pfam" id="PF00994">
    <property type="entry name" value="MoCF_biosynth"/>
    <property type="match status" value="1"/>
</dbReference>
<dbReference type="Pfam" id="PF18146">
    <property type="entry name" value="CinA_KH"/>
    <property type="match status" value="1"/>
</dbReference>
<dbReference type="Gene3D" id="3.30.70.2860">
    <property type="match status" value="1"/>
</dbReference>
<dbReference type="AlphaFoldDB" id="A0A0B2JV96"/>
<dbReference type="SUPFAM" id="SSF53218">
    <property type="entry name" value="Molybdenum cofactor biosynthesis proteins"/>
    <property type="match status" value="1"/>
</dbReference>
<dbReference type="PANTHER" id="PTHR13939">
    <property type="entry name" value="NICOTINAMIDE-NUCLEOTIDE AMIDOHYDROLASE PNCC"/>
    <property type="match status" value="1"/>
</dbReference>
<dbReference type="Gene3D" id="3.40.980.10">
    <property type="entry name" value="MoaB/Mog-like domain"/>
    <property type="match status" value="1"/>
</dbReference>
<dbReference type="InterPro" id="IPR050101">
    <property type="entry name" value="CinA"/>
</dbReference>
<comment type="caution">
    <text evidence="2">The sequence shown here is derived from an EMBL/GenBank/DDBJ whole genome shotgun (WGS) entry which is preliminary data.</text>
</comment>
<dbReference type="CDD" id="cd00885">
    <property type="entry name" value="cinA"/>
    <property type="match status" value="1"/>
</dbReference>
<keyword evidence="3" id="KW-1185">Reference proteome</keyword>
<evidence type="ECO:0000259" key="1">
    <source>
        <dbReference type="SMART" id="SM00852"/>
    </source>
</evidence>
<protein>
    <submittedName>
        <fullName evidence="2">Damage-inducible protein CinA</fullName>
    </submittedName>
</protein>
<evidence type="ECO:0000313" key="2">
    <source>
        <dbReference type="EMBL" id="KHM51584.1"/>
    </source>
</evidence>
<sequence length="265" mass="29835">MIVEIISVGTELLLGNIVNTNAQFISKELAKLGMECYYQTVVGDNPDRIKGALDVAFSRGDMVILTGGLGPTKDDLTKEMLMDYFHKEVVLDKKAWEMMKERMTRSGFTQFSDSQKKQAYVPKDSIIMYNHNGTAPGCIMENNGKYCMLFPGPPKEMQPMFKEYGVPYLRKFSDKVFVSMDIKMMSRDEVSVTIVGEGPCAERLGDLCDNENPTVATYAKEDGCLIRITAAAQNRDEALKIIEPILEKCKKALGEKYIKKIFEDK</sequence>
<dbReference type="InterPro" id="IPR041424">
    <property type="entry name" value="CinA_KH"/>
</dbReference>
<dbReference type="SMART" id="SM00852">
    <property type="entry name" value="MoCF_biosynth"/>
    <property type="match status" value="1"/>
</dbReference>
<gene>
    <name evidence="2" type="ORF">NZ47_09875</name>
</gene>
<evidence type="ECO:0000313" key="3">
    <source>
        <dbReference type="Proteomes" id="UP000030993"/>
    </source>
</evidence>